<dbReference type="Gene3D" id="1.10.287.3240">
    <property type="match status" value="1"/>
</dbReference>
<dbReference type="Pfam" id="PF21730">
    <property type="entry name" value="Vma22_CCDC115"/>
    <property type="match status" value="1"/>
</dbReference>
<name>A0A146M9T4_LYGHE</name>
<evidence type="ECO:0000256" key="2">
    <source>
        <dbReference type="SAM" id="MobiDB-lite"/>
    </source>
</evidence>
<feature type="compositionally biased region" description="Basic and acidic residues" evidence="2">
    <location>
        <begin position="138"/>
        <end position="148"/>
    </location>
</feature>
<feature type="region of interest" description="Disordered" evidence="2">
    <location>
        <begin position="93"/>
        <end position="148"/>
    </location>
</feature>
<dbReference type="AlphaFoldDB" id="A0A146M9T4"/>
<accession>A0A146M9T4</accession>
<evidence type="ECO:0000313" key="3">
    <source>
        <dbReference type="EMBL" id="JAQ09285.1"/>
    </source>
</evidence>
<dbReference type="InterPro" id="IPR040357">
    <property type="entry name" value="Vma22/CCDC115"/>
</dbReference>
<dbReference type="PANTHER" id="PTHR31996">
    <property type="entry name" value="COILED-COIL DOMAIN-CONTAINING PROTEIN 115"/>
    <property type="match status" value="1"/>
</dbReference>
<organism evidence="4">
    <name type="scientific">Lygus hesperus</name>
    <name type="common">Western plant bug</name>
    <dbReference type="NCBI Taxonomy" id="30085"/>
    <lineage>
        <taxon>Eukaryota</taxon>
        <taxon>Metazoa</taxon>
        <taxon>Ecdysozoa</taxon>
        <taxon>Arthropoda</taxon>
        <taxon>Hexapoda</taxon>
        <taxon>Insecta</taxon>
        <taxon>Pterygota</taxon>
        <taxon>Neoptera</taxon>
        <taxon>Paraneoptera</taxon>
        <taxon>Hemiptera</taxon>
        <taxon>Heteroptera</taxon>
        <taxon>Panheteroptera</taxon>
        <taxon>Cimicomorpha</taxon>
        <taxon>Miridae</taxon>
        <taxon>Mirini</taxon>
        <taxon>Lygus</taxon>
    </lineage>
</organism>
<dbReference type="GO" id="GO:0070072">
    <property type="term" value="P:vacuolar proton-transporting V-type ATPase complex assembly"/>
    <property type="evidence" value="ECO:0007669"/>
    <property type="project" value="InterPro"/>
</dbReference>
<evidence type="ECO:0000313" key="4">
    <source>
        <dbReference type="EMBL" id="JAQ16518.1"/>
    </source>
</evidence>
<proteinExistence type="predicted"/>
<sequence length="215" mass="24415">MAKDNSLDEVCKELDELSMRMLDLMKQYIDLKMTMEDLVKTGSLHLAKSRYIMGNKSVSVLQLPTEESELSAQTKVVGSDGDVSDLKLELSKMSLTEESSRNARDDDPQEDGLKRRKGKKKDDLDEKDNKPTSDMNDEQNKSPKKKDVMQDPLKWFGVLVPQNMRLAQTSFNKAIETSIDLANVQLEMNSIRQKFTSLLVKKKELKAESIVDNDP</sequence>
<protein>
    <recommendedName>
        <fullName evidence="1">Vacuolar ATPase assembly protein VMA22</fullName>
    </recommendedName>
</protein>
<reference evidence="4" key="1">
    <citation type="journal article" date="2016" name="Gigascience">
        <title>De novo construction of an expanded transcriptome assembly for the western tarnished plant bug, Lygus hesperus.</title>
        <authorList>
            <person name="Tassone E.E."/>
            <person name="Geib S.M."/>
            <person name="Hall B."/>
            <person name="Fabrick J.A."/>
            <person name="Brent C.S."/>
            <person name="Hull J.J."/>
        </authorList>
    </citation>
    <scope>NUCLEOTIDE SEQUENCE</scope>
</reference>
<dbReference type="EMBL" id="GDHC01009344">
    <property type="protein sequence ID" value="JAQ09285.1"/>
    <property type="molecule type" value="Transcribed_RNA"/>
</dbReference>
<dbReference type="EMBL" id="GDHC01002111">
    <property type="protein sequence ID" value="JAQ16518.1"/>
    <property type="molecule type" value="Transcribed_RNA"/>
</dbReference>
<gene>
    <name evidence="4" type="primary">ccdc115_1</name>
    <name evidence="3" type="synonym">ccdc115_0</name>
    <name evidence="4" type="ORF">g.50298</name>
    <name evidence="3" type="ORF">g.50300</name>
</gene>
<evidence type="ECO:0000256" key="1">
    <source>
        <dbReference type="ARBA" id="ARBA00093634"/>
    </source>
</evidence>
<dbReference type="GO" id="GO:0051082">
    <property type="term" value="F:unfolded protein binding"/>
    <property type="evidence" value="ECO:0007669"/>
    <property type="project" value="TreeGrafter"/>
</dbReference>
<feature type="compositionally biased region" description="Basic and acidic residues" evidence="2">
    <location>
        <begin position="120"/>
        <end position="131"/>
    </location>
</feature>
<dbReference type="PANTHER" id="PTHR31996:SF2">
    <property type="entry name" value="COILED-COIL DOMAIN-CONTAINING PROTEIN 115"/>
    <property type="match status" value="1"/>
</dbReference>